<evidence type="ECO:0008006" key="3">
    <source>
        <dbReference type="Google" id="ProtNLM"/>
    </source>
</evidence>
<organism evidence="1 2">
    <name type="scientific">Methylophaga thiooxydans DMS010</name>
    <dbReference type="NCBI Taxonomy" id="637616"/>
    <lineage>
        <taxon>Bacteria</taxon>
        <taxon>Pseudomonadati</taxon>
        <taxon>Pseudomonadota</taxon>
        <taxon>Gammaproteobacteria</taxon>
        <taxon>Thiotrichales</taxon>
        <taxon>Piscirickettsiaceae</taxon>
        <taxon>Methylophaga</taxon>
    </lineage>
</organism>
<protein>
    <recommendedName>
        <fullName evidence="3">Oxidoreductase probably involved in sulfite reduction</fullName>
    </recommendedName>
</protein>
<accession>C0N261</accession>
<dbReference type="AlphaFoldDB" id="C0N261"/>
<keyword evidence="2" id="KW-1185">Reference proteome</keyword>
<gene>
    <name evidence="1" type="ORF">MDMS009_264</name>
</gene>
<reference evidence="1 2" key="1">
    <citation type="journal article" date="2011" name="J. Bacteriol.">
        <title>Draft genome sequence of the chemolithoheterotrophic, halophilic methylotroph Methylophaga thiooxydans DMS010.</title>
        <authorList>
            <person name="Boden R."/>
            <person name="Ferriera S."/>
            <person name="Johnson J."/>
            <person name="Kelly D.P."/>
            <person name="Murrell J.C."/>
            <person name="Schafer H."/>
        </authorList>
    </citation>
    <scope>NUCLEOTIDE SEQUENCE [LARGE SCALE GENOMIC DNA]</scope>
    <source>
        <strain evidence="1 2">DMS010</strain>
    </source>
</reference>
<dbReference type="Pfam" id="PF06073">
    <property type="entry name" value="DUF934"/>
    <property type="match status" value="1"/>
</dbReference>
<sequence>MNNVISLVNSSQPEISEHDNWHLVDAIENSEAIWPKSMLVIPFKEWLESAEAYATAPKAFWLDNETDVHLVEPWLDKIELIALNFPKFTDGRAYTQAVELRTQLRWRGELRAFGDVLRDQLTHMHRCGFNSFAVREDKDILDAMKGLNGISTRYSGSAIEPEPLFRRRAVI</sequence>
<name>C0N261_9GAMM</name>
<dbReference type="OrthoDB" id="9800421at2"/>
<dbReference type="EMBL" id="GG657883">
    <property type="protein sequence ID" value="EEF81272.1"/>
    <property type="molecule type" value="Genomic_DNA"/>
</dbReference>
<evidence type="ECO:0000313" key="2">
    <source>
        <dbReference type="Proteomes" id="UP000004679"/>
    </source>
</evidence>
<dbReference type="PIRSF" id="PIRSF030820">
    <property type="entry name" value="UCP030820"/>
    <property type="match status" value="1"/>
</dbReference>
<dbReference type="HOGENOM" id="CLU_115811_2_1_6"/>
<dbReference type="RefSeq" id="WP_008290056.1">
    <property type="nucleotide sequence ID" value="NZ_GG657883.1"/>
</dbReference>
<proteinExistence type="predicted"/>
<dbReference type="InterPro" id="IPR008318">
    <property type="entry name" value="UCP030820"/>
</dbReference>
<evidence type="ECO:0000313" key="1">
    <source>
        <dbReference type="EMBL" id="EEF81272.1"/>
    </source>
</evidence>
<dbReference type="Proteomes" id="UP000004679">
    <property type="component" value="Unassembled WGS sequence"/>
</dbReference>